<reference evidence="4" key="1">
    <citation type="submission" date="2017-02" db="EMBL/GenBank/DDBJ databases">
        <authorList>
            <person name="Daims H."/>
        </authorList>
    </citation>
    <scope>NUCLEOTIDE SEQUENCE [LARGE SCALE GENOMIC DNA]</scope>
</reference>
<dbReference type="EC" id="1.1.1.100" evidence="3"/>
<dbReference type="GO" id="GO:0004316">
    <property type="term" value="F:3-oxoacyl-[acyl-carrier-protein] reductase (NADPH) activity"/>
    <property type="evidence" value="ECO:0007669"/>
    <property type="project" value="UniProtKB-EC"/>
</dbReference>
<dbReference type="EMBL" id="FUKI01000094">
    <property type="protein sequence ID" value="SJM91729.1"/>
    <property type="molecule type" value="Genomic_DNA"/>
</dbReference>
<organism evidence="3 4">
    <name type="scientific">Crenothrix polyspora</name>
    <dbReference type="NCBI Taxonomy" id="360316"/>
    <lineage>
        <taxon>Bacteria</taxon>
        <taxon>Pseudomonadati</taxon>
        <taxon>Pseudomonadota</taxon>
        <taxon>Gammaproteobacteria</taxon>
        <taxon>Methylococcales</taxon>
        <taxon>Crenotrichaceae</taxon>
        <taxon>Crenothrix</taxon>
    </lineage>
</organism>
<gene>
    <name evidence="3" type="primary">fabG</name>
    <name evidence="3" type="ORF">CRENPOLYSF1_200063</name>
</gene>
<dbReference type="OrthoDB" id="9793499at2"/>
<dbReference type="AlphaFoldDB" id="A0A1R4H6C2"/>
<protein>
    <submittedName>
        <fullName evidence="3">3-oxoacyl-(Acyl-carrier-protein) reductase FabG</fullName>
        <ecNumber evidence="3">1.1.1.100</ecNumber>
    </submittedName>
</protein>
<dbReference type="InterPro" id="IPR036291">
    <property type="entry name" value="NAD(P)-bd_dom_sf"/>
</dbReference>
<dbReference type="RefSeq" id="WP_087143082.1">
    <property type="nucleotide sequence ID" value="NZ_FUKI01000094.1"/>
</dbReference>
<evidence type="ECO:0000256" key="1">
    <source>
        <dbReference type="ARBA" id="ARBA00006484"/>
    </source>
</evidence>
<dbReference type="FunFam" id="3.40.50.720:FF:000173">
    <property type="entry name" value="3-oxoacyl-[acyl-carrier protein] reductase"/>
    <property type="match status" value="1"/>
</dbReference>
<dbReference type="NCBIfam" id="NF006598">
    <property type="entry name" value="PRK09135.1"/>
    <property type="match status" value="1"/>
</dbReference>
<dbReference type="SUPFAM" id="SSF51735">
    <property type="entry name" value="NAD(P)-binding Rossmann-fold domains"/>
    <property type="match status" value="1"/>
</dbReference>
<dbReference type="Proteomes" id="UP000195667">
    <property type="component" value="Unassembled WGS sequence"/>
</dbReference>
<dbReference type="InterPro" id="IPR002347">
    <property type="entry name" value="SDR_fam"/>
</dbReference>
<evidence type="ECO:0000313" key="3">
    <source>
        <dbReference type="EMBL" id="SJM91729.1"/>
    </source>
</evidence>
<keyword evidence="4" id="KW-1185">Reference proteome</keyword>
<comment type="similarity">
    <text evidence="1">Belongs to the short-chain dehydrogenases/reductases (SDR) family.</text>
</comment>
<sequence length="243" mass="26550">MKKNVLITGAAKRIGASCARLLHQEGCNILLHYHVSHQEAEQLCAEFNQKRPNSAKLMQANLLNTQALALLVQAARLSWGGVDVLINNASSFYPTPLAHTTEQQWDDLLGTNLKAPFFLSTALAECLADRHGCIINIVDIHAERGLPGHAVYSIAKAGLVAMTKVFAKELAPAIRVNAIAPGAILWPEKQLSEHEQTDIIQRVALARCGMPEDIAKAVRYLVKDADYVTGQVFTVDGGRTLFY</sequence>
<dbReference type="Gene3D" id="3.40.50.720">
    <property type="entry name" value="NAD(P)-binding Rossmann-like Domain"/>
    <property type="match status" value="1"/>
</dbReference>
<dbReference type="InterPro" id="IPR020904">
    <property type="entry name" value="Sc_DH/Rdtase_CS"/>
</dbReference>
<dbReference type="PANTHER" id="PTHR43639">
    <property type="entry name" value="OXIDOREDUCTASE, SHORT-CHAIN DEHYDROGENASE/REDUCTASE FAMILY (AFU_ORTHOLOGUE AFUA_5G02870)"/>
    <property type="match status" value="1"/>
</dbReference>
<name>A0A1R4H6C2_9GAMM</name>
<proteinExistence type="inferred from homology"/>
<dbReference type="PRINTS" id="PR00081">
    <property type="entry name" value="GDHRDH"/>
</dbReference>
<dbReference type="PROSITE" id="PS00061">
    <property type="entry name" value="ADH_SHORT"/>
    <property type="match status" value="1"/>
</dbReference>
<dbReference type="Pfam" id="PF13561">
    <property type="entry name" value="adh_short_C2"/>
    <property type="match status" value="1"/>
</dbReference>
<evidence type="ECO:0000313" key="4">
    <source>
        <dbReference type="Proteomes" id="UP000195667"/>
    </source>
</evidence>
<keyword evidence="2 3" id="KW-0560">Oxidoreductase</keyword>
<accession>A0A1R4H6C2</accession>
<evidence type="ECO:0000256" key="2">
    <source>
        <dbReference type="ARBA" id="ARBA00023002"/>
    </source>
</evidence>
<dbReference type="PANTHER" id="PTHR43639:SF1">
    <property type="entry name" value="SHORT-CHAIN DEHYDROGENASE_REDUCTASE FAMILY PROTEIN"/>
    <property type="match status" value="1"/>
</dbReference>
<dbReference type="PRINTS" id="PR00080">
    <property type="entry name" value="SDRFAMILY"/>
</dbReference>